<evidence type="ECO:0008006" key="3">
    <source>
        <dbReference type="Google" id="ProtNLM"/>
    </source>
</evidence>
<evidence type="ECO:0000313" key="1">
    <source>
        <dbReference type="EMBL" id="EKO35689.1"/>
    </source>
</evidence>
<dbReference type="Gene3D" id="3.30.70.1230">
    <property type="entry name" value="Nucleotide cyclase"/>
    <property type="match status" value="1"/>
</dbReference>
<evidence type="ECO:0000313" key="2">
    <source>
        <dbReference type="Proteomes" id="UP000006329"/>
    </source>
</evidence>
<name>A0A0E2BKA7_9LEPT</name>
<dbReference type="AlphaFoldDB" id="A0A0E2BKA7"/>
<dbReference type="RefSeq" id="WP_004481817.1">
    <property type="nucleotide sequence ID" value="NZ_AHON02000013.1"/>
</dbReference>
<keyword evidence="2" id="KW-1185">Reference proteome</keyword>
<sequence>MKLSDYKPILENEAKFKDMAQLAKIKGYVVLFDLTGSSKLKRVKPFPNWIEDYVPFFTIVTETFEEKTIHWYKFLGDAFLYFIPMENNRNYPKLLKHIPPTEIITLCRKVMDKYWDRYRNYTDKEFKGAEKHINFREITCAIDFGDEIINWVQLLGDHKDTFDPVGKTVDRCFRISSYAGAGQILASQYFFQELVNQDSNEKKRFHKIRIKNGSLKGFEDETVLYYDNPSEEKLDYYIEEQNASLIEDSTEMDIKVKIRLLRQKITSLKEKENGKV</sequence>
<protein>
    <recommendedName>
        <fullName evidence="3">Guanylate cyclase domain-containing protein</fullName>
    </recommendedName>
</protein>
<proteinExistence type="predicted"/>
<gene>
    <name evidence="1" type="ORF">LEP1GSC179_0915</name>
</gene>
<dbReference type="SUPFAM" id="SSF55073">
    <property type="entry name" value="Nucleotide cyclase"/>
    <property type="match status" value="1"/>
</dbReference>
<dbReference type="InterPro" id="IPR029787">
    <property type="entry name" value="Nucleotide_cyclase"/>
</dbReference>
<accession>A0A0E2BKA7</accession>
<dbReference type="EMBL" id="AHON02000013">
    <property type="protein sequence ID" value="EKO35689.1"/>
    <property type="molecule type" value="Genomic_DNA"/>
</dbReference>
<dbReference type="Proteomes" id="UP000006329">
    <property type="component" value="Unassembled WGS sequence"/>
</dbReference>
<reference evidence="1" key="1">
    <citation type="submission" date="2012-10" db="EMBL/GenBank/DDBJ databases">
        <authorList>
            <person name="Harkins D.M."/>
            <person name="Durkin A.S."/>
            <person name="Brinkac L.M."/>
            <person name="Haft D.H."/>
            <person name="Selengut J.D."/>
            <person name="Sanka R."/>
            <person name="DePew J."/>
            <person name="Purushe J."/>
            <person name="Matthias M.A."/>
            <person name="Vinetz J.M."/>
            <person name="Sutton G.G."/>
            <person name="Nierman W.C."/>
            <person name="Fouts D.E."/>
        </authorList>
    </citation>
    <scope>NUCLEOTIDE SEQUENCE [LARGE SCALE GENOMIC DNA]</scope>
    <source>
        <strain evidence="1">MOR084</strain>
    </source>
</reference>
<organism evidence="1 2">
    <name type="scientific">Leptospira santarosai str. MOR084</name>
    <dbReference type="NCBI Taxonomy" id="1049984"/>
    <lineage>
        <taxon>Bacteria</taxon>
        <taxon>Pseudomonadati</taxon>
        <taxon>Spirochaetota</taxon>
        <taxon>Spirochaetia</taxon>
        <taxon>Leptospirales</taxon>
        <taxon>Leptospiraceae</taxon>
        <taxon>Leptospira</taxon>
    </lineage>
</organism>
<comment type="caution">
    <text evidence="1">The sequence shown here is derived from an EMBL/GenBank/DDBJ whole genome shotgun (WGS) entry which is preliminary data.</text>
</comment>